<sequence length="225" mass="25646">MKKITFLVASIFVLGGSVVNAAEKIDFSVERRSPVDFRNADPIVFTERGIEFFVFPDGQLDFNTRPTTGRDMYYKSTRKNSVNKTFGAPGNIRNGNYGVKVEHDNMGRVRQVGNVFINYDANDRVKRIGSVYMTYNRFALERVGGLEIIYNRRGQIVDTFGTVKGGRVYQYGHNSFGDNDFGDNDFGDNQNSNEQDYYYYRSNGTKAKIEKTKVVDNAVIVLNRR</sequence>
<keyword evidence="3" id="KW-1185">Reference proteome</keyword>
<gene>
    <name evidence="2" type="ORF">SAMN04488062_103280</name>
</gene>
<proteinExistence type="predicted"/>
<dbReference type="STRING" id="178355.SAMN04488062_103280"/>
<dbReference type="OrthoDB" id="750023at2"/>
<feature type="signal peptide" evidence="1">
    <location>
        <begin position="1"/>
        <end position="21"/>
    </location>
</feature>
<keyword evidence="1" id="KW-0732">Signal</keyword>
<dbReference type="RefSeq" id="WP_091255962.1">
    <property type="nucleotide sequence ID" value="NZ_FNDB01000003.1"/>
</dbReference>
<dbReference type="Proteomes" id="UP000199274">
    <property type="component" value="Unassembled WGS sequence"/>
</dbReference>
<organism evidence="2 3">
    <name type="scientific">Flavobacterium omnivorum</name>
    <dbReference type="NCBI Taxonomy" id="178355"/>
    <lineage>
        <taxon>Bacteria</taxon>
        <taxon>Pseudomonadati</taxon>
        <taxon>Bacteroidota</taxon>
        <taxon>Flavobacteriia</taxon>
        <taxon>Flavobacteriales</taxon>
        <taxon>Flavobacteriaceae</taxon>
        <taxon>Flavobacterium</taxon>
    </lineage>
</organism>
<evidence type="ECO:0000313" key="3">
    <source>
        <dbReference type="Proteomes" id="UP000199274"/>
    </source>
</evidence>
<dbReference type="AlphaFoldDB" id="A0A1G7YPQ4"/>
<name>A0A1G7YPQ4_9FLAO</name>
<reference evidence="3" key="1">
    <citation type="submission" date="2016-10" db="EMBL/GenBank/DDBJ databases">
        <authorList>
            <person name="Varghese N."/>
            <person name="Submissions S."/>
        </authorList>
    </citation>
    <scope>NUCLEOTIDE SEQUENCE [LARGE SCALE GENOMIC DNA]</scope>
    <source>
        <strain evidence="3">CGMCC 1.2747</strain>
    </source>
</reference>
<evidence type="ECO:0000313" key="2">
    <source>
        <dbReference type="EMBL" id="SDG98427.1"/>
    </source>
</evidence>
<dbReference type="EMBL" id="FNDB01000003">
    <property type="protein sequence ID" value="SDG98427.1"/>
    <property type="molecule type" value="Genomic_DNA"/>
</dbReference>
<evidence type="ECO:0000256" key="1">
    <source>
        <dbReference type="SAM" id="SignalP"/>
    </source>
</evidence>
<protein>
    <submittedName>
        <fullName evidence="2">Uncharacterized protein</fullName>
    </submittedName>
</protein>
<feature type="chain" id="PRO_5011489499" evidence="1">
    <location>
        <begin position="22"/>
        <end position="225"/>
    </location>
</feature>
<accession>A0A1G7YPQ4</accession>